<dbReference type="PANTHER" id="PTHR13058:SF22">
    <property type="entry name" value="EXODEOXYRIBONUCLEASE III"/>
    <property type="match status" value="1"/>
</dbReference>
<dbReference type="CDD" id="cd06127">
    <property type="entry name" value="DEDDh"/>
    <property type="match status" value="1"/>
</dbReference>
<evidence type="ECO:0000256" key="2">
    <source>
        <dbReference type="ARBA" id="ARBA00001946"/>
    </source>
</evidence>
<comment type="similarity">
    <text evidence="9">Belongs to the exonuclease superfamily. TREX family.</text>
</comment>
<name>I3K4R0_ORENI</name>
<dbReference type="GO" id="GO:0005737">
    <property type="term" value="C:cytoplasm"/>
    <property type="evidence" value="ECO:0007669"/>
    <property type="project" value="TreeGrafter"/>
</dbReference>
<reference evidence="11" key="2">
    <citation type="submission" date="2025-09" db="UniProtKB">
        <authorList>
            <consortium name="Ensembl"/>
        </authorList>
    </citation>
    <scope>IDENTIFICATION</scope>
</reference>
<dbReference type="SUPFAM" id="SSF53098">
    <property type="entry name" value="Ribonuclease H-like"/>
    <property type="match status" value="1"/>
</dbReference>
<proteinExistence type="inferred from homology"/>
<keyword evidence="7" id="KW-0269">Exonuclease</keyword>
<dbReference type="HOGENOM" id="CLU_090099_0_0_1"/>
<dbReference type="SMART" id="SM00479">
    <property type="entry name" value="EXOIII"/>
    <property type="match status" value="1"/>
</dbReference>
<comment type="catalytic activity">
    <reaction evidence="1">
        <text>Exonucleolytic cleavage in the 3'- to 5'-direction to yield nucleoside 5'-phosphates.</text>
        <dbReference type="EC" id="3.1.11.2"/>
    </reaction>
</comment>
<evidence type="ECO:0000256" key="3">
    <source>
        <dbReference type="ARBA" id="ARBA00012115"/>
    </source>
</evidence>
<evidence type="ECO:0000256" key="7">
    <source>
        <dbReference type="ARBA" id="ARBA00022839"/>
    </source>
</evidence>
<dbReference type="PANTHER" id="PTHR13058">
    <property type="entry name" value="THREE PRIME REPAIR EXONUCLEASE 1, 2"/>
    <property type="match status" value="1"/>
</dbReference>
<organism evidence="11 12">
    <name type="scientific">Oreochromis niloticus</name>
    <name type="common">Nile tilapia</name>
    <name type="synonym">Tilapia nilotica</name>
    <dbReference type="NCBI Taxonomy" id="8128"/>
    <lineage>
        <taxon>Eukaryota</taxon>
        <taxon>Metazoa</taxon>
        <taxon>Chordata</taxon>
        <taxon>Craniata</taxon>
        <taxon>Vertebrata</taxon>
        <taxon>Euteleostomi</taxon>
        <taxon>Actinopterygii</taxon>
        <taxon>Neopterygii</taxon>
        <taxon>Teleostei</taxon>
        <taxon>Neoteleostei</taxon>
        <taxon>Acanthomorphata</taxon>
        <taxon>Ovalentaria</taxon>
        <taxon>Cichlomorphae</taxon>
        <taxon>Cichliformes</taxon>
        <taxon>Cichlidae</taxon>
        <taxon>African cichlids</taxon>
        <taxon>Pseudocrenilabrinae</taxon>
        <taxon>Oreochromini</taxon>
        <taxon>Oreochromis</taxon>
    </lineage>
</organism>
<evidence type="ECO:0000256" key="5">
    <source>
        <dbReference type="ARBA" id="ARBA00022723"/>
    </source>
</evidence>
<keyword evidence="4" id="KW-0540">Nuclease</keyword>
<dbReference type="OMA" id="LGAICED"/>
<evidence type="ECO:0000256" key="1">
    <source>
        <dbReference type="ARBA" id="ARBA00000493"/>
    </source>
</evidence>
<dbReference type="InterPro" id="IPR013520">
    <property type="entry name" value="Ribonucl_H"/>
</dbReference>
<dbReference type="AlphaFoldDB" id="I3K4R0"/>
<accession>I3K4R0</accession>
<keyword evidence="6" id="KW-0378">Hydrolase</keyword>
<dbReference type="Proteomes" id="UP000005207">
    <property type="component" value="Unplaced"/>
</dbReference>
<keyword evidence="8" id="KW-0460">Magnesium</keyword>
<dbReference type="GO" id="GO:0003676">
    <property type="term" value="F:nucleic acid binding"/>
    <property type="evidence" value="ECO:0007669"/>
    <property type="project" value="InterPro"/>
</dbReference>
<keyword evidence="12" id="KW-1185">Reference proteome</keyword>
<feature type="domain" description="Exonuclease" evidence="10">
    <location>
        <begin position="40"/>
        <end position="217"/>
    </location>
</feature>
<sequence length="229" mass="26251">MTTAVTEWAAKLTLKRFSLNTDCCCFVVLIFHLQMAQDRTVVFFDLEATGLDTTVCDIIQLAAICEDKIFNVYILPRQPLTESAKRVTGFTVSNNRLFLRGVPVDTIPLAEALTNFIAFLRSFHHPVLLAAHNAKRFDAPVLTRWLQNCSLLQQFQQVVSGFLDTFLLSKNLFRLSSYSQEFMVRRFLGKSYNAHNAVEDARMLQELYKAWRPTTFSVSNCTFRAVRVY</sequence>
<dbReference type="InterPro" id="IPR040393">
    <property type="entry name" value="TREX1/2"/>
</dbReference>
<dbReference type="FunCoup" id="I3K4R0">
    <property type="interactions" value="34"/>
</dbReference>
<dbReference type="Gene3D" id="3.30.420.10">
    <property type="entry name" value="Ribonuclease H-like superfamily/Ribonuclease H"/>
    <property type="match status" value="1"/>
</dbReference>
<dbReference type="Pfam" id="PF00929">
    <property type="entry name" value="RNase_T"/>
    <property type="match status" value="1"/>
</dbReference>
<evidence type="ECO:0000313" key="12">
    <source>
        <dbReference type="Proteomes" id="UP000005207"/>
    </source>
</evidence>
<dbReference type="GO" id="GO:0046872">
    <property type="term" value="F:metal ion binding"/>
    <property type="evidence" value="ECO:0007669"/>
    <property type="project" value="UniProtKB-KW"/>
</dbReference>
<dbReference type="GeneTree" id="ENSGT00390000012715"/>
<dbReference type="InterPro" id="IPR036397">
    <property type="entry name" value="RNaseH_sf"/>
</dbReference>
<evidence type="ECO:0000259" key="10">
    <source>
        <dbReference type="SMART" id="SM00479"/>
    </source>
</evidence>
<evidence type="ECO:0000313" key="11">
    <source>
        <dbReference type="Ensembl" id="ENSONIP00000016105.2"/>
    </source>
</evidence>
<dbReference type="FunFam" id="3.30.420.10:FF:000247">
    <property type="entry name" value="Si:ch1073-296i8.2"/>
    <property type="match status" value="1"/>
</dbReference>
<evidence type="ECO:0000256" key="6">
    <source>
        <dbReference type="ARBA" id="ARBA00022801"/>
    </source>
</evidence>
<evidence type="ECO:0000256" key="9">
    <source>
        <dbReference type="ARBA" id="ARBA00025769"/>
    </source>
</evidence>
<protein>
    <recommendedName>
        <fullName evidence="3">exodeoxyribonuclease III</fullName>
        <ecNumber evidence="3">3.1.11.2</ecNumber>
    </recommendedName>
</protein>
<keyword evidence="5" id="KW-0479">Metal-binding</keyword>
<dbReference type="eggNOG" id="ENOG502RYIA">
    <property type="taxonomic scope" value="Eukaryota"/>
</dbReference>
<evidence type="ECO:0000256" key="8">
    <source>
        <dbReference type="ARBA" id="ARBA00022842"/>
    </source>
</evidence>
<evidence type="ECO:0000256" key="4">
    <source>
        <dbReference type="ARBA" id="ARBA00022722"/>
    </source>
</evidence>
<dbReference type="Ensembl" id="ENSONIT00000016120.2">
    <property type="protein sequence ID" value="ENSONIP00000016105.2"/>
    <property type="gene ID" value="ENSONIG00000012794.2"/>
</dbReference>
<dbReference type="GO" id="GO:0008311">
    <property type="term" value="F:double-stranded DNA 3'-5' DNA exonuclease activity"/>
    <property type="evidence" value="ECO:0007669"/>
    <property type="project" value="UniProtKB-EC"/>
</dbReference>
<comment type="cofactor">
    <cofactor evidence="2">
        <name>Mg(2+)</name>
        <dbReference type="ChEBI" id="CHEBI:18420"/>
    </cofactor>
</comment>
<dbReference type="GO" id="GO:0006308">
    <property type="term" value="P:DNA catabolic process"/>
    <property type="evidence" value="ECO:0007669"/>
    <property type="project" value="TreeGrafter"/>
</dbReference>
<dbReference type="InterPro" id="IPR012337">
    <property type="entry name" value="RNaseH-like_sf"/>
</dbReference>
<dbReference type="EC" id="3.1.11.2" evidence="3"/>
<dbReference type="InParanoid" id="I3K4R0"/>
<gene>
    <name evidence="11" type="primary">LOC100697793</name>
</gene>
<reference evidence="11" key="1">
    <citation type="submission" date="2025-08" db="UniProtKB">
        <authorList>
            <consortium name="Ensembl"/>
        </authorList>
    </citation>
    <scope>IDENTIFICATION</scope>
</reference>